<keyword evidence="1" id="KW-0732">Signal</keyword>
<comment type="caution">
    <text evidence="2">The sequence shown here is derived from an EMBL/GenBank/DDBJ whole genome shotgun (WGS) entry which is preliminary data.</text>
</comment>
<accession>A0A9P1N1Y5</accession>
<organism evidence="2 3">
    <name type="scientific">Caenorhabditis angaria</name>
    <dbReference type="NCBI Taxonomy" id="860376"/>
    <lineage>
        <taxon>Eukaryota</taxon>
        <taxon>Metazoa</taxon>
        <taxon>Ecdysozoa</taxon>
        <taxon>Nematoda</taxon>
        <taxon>Chromadorea</taxon>
        <taxon>Rhabditida</taxon>
        <taxon>Rhabditina</taxon>
        <taxon>Rhabditomorpha</taxon>
        <taxon>Rhabditoidea</taxon>
        <taxon>Rhabditidae</taxon>
        <taxon>Peloderinae</taxon>
        <taxon>Caenorhabditis</taxon>
    </lineage>
</organism>
<sequence length="115" mass="13187">MIIVTIFLLFLFIAGPALSAPSDFSLLDAYNRHKQAHHDYKKALDGPKSPHLQQEEDYDLIDLARPGNFVKLGRVAARDWRVRPGPNSPHPDYLRKHSLMERVRTGQFRSRVVVV</sequence>
<dbReference type="Proteomes" id="UP001152747">
    <property type="component" value="Unassembled WGS sequence"/>
</dbReference>
<gene>
    <name evidence="2" type="ORF">CAMP_LOCUS9555</name>
</gene>
<keyword evidence="3" id="KW-1185">Reference proteome</keyword>
<feature type="chain" id="PRO_5040111797" evidence="1">
    <location>
        <begin position="20"/>
        <end position="115"/>
    </location>
</feature>
<name>A0A9P1N1Y5_9PELO</name>
<proteinExistence type="predicted"/>
<reference evidence="2" key="1">
    <citation type="submission" date="2022-11" db="EMBL/GenBank/DDBJ databases">
        <authorList>
            <person name="Kikuchi T."/>
        </authorList>
    </citation>
    <scope>NUCLEOTIDE SEQUENCE</scope>
    <source>
        <strain evidence="2">PS1010</strain>
    </source>
</reference>
<dbReference type="EMBL" id="CANHGI010000004">
    <property type="protein sequence ID" value="CAI5446918.1"/>
    <property type="molecule type" value="Genomic_DNA"/>
</dbReference>
<evidence type="ECO:0000256" key="1">
    <source>
        <dbReference type="SAM" id="SignalP"/>
    </source>
</evidence>
<feature type="signal peptide" evidence="1">
    <location>
        <begin position="1"/>
        <end position="19"/>
    </location>
</feature>
<evidence type="ECO:0000313" key="3">
    <source>
        <dbReference type="Proteomes" id="UP001152747"/>
    </source>
</evidence>
<dbReference type="AlphaFoldDB" id="A0A9P1N1Y5"/>
<protein>
    <submittedName>
        <fullName evidence="2">Uncharacterized protein</fullName>
    </submittedName>
</protein>
<evidence type="ECO:0000313" key="2">
    <source>
        <dbReference type="EMBL" id="CAI5446918.1"/>
    </source>
</evidence>